<organism evidence="2 3">
    <name type="scientific">Marseilla massiliensis</name>
    <dbReference type="NCBI Taxonomy" id="1841864"/>
    <lineage>
        <taxon>Bacteria</taxon>
        <taxon>Pseudomonadati</taxon>
        <taxon>Bacteroidota</taxon>
        <taxon>Bacteroidia</taxon>
        <taxon>Bacteroidales</taxon>
        <taxon>Prevotellaceae</taxon>
        <taxon>Marseilla</taxon>
    </lineage>
</organism>
<keyword evidence="2" id="KW-0808">Transferase</keyword>
<protein>
    <submittedName>
        <fullName evidence="2">Polysaccharide pyruvyl transferase family protein</fullName>
    </submittedName>
</protein>
<name>A0A939B743_9BACT</name>
<gene>
    <name evidence="2" type="ORF">H6A34_13630</name>
</gene>
<reference evidence="2" key="2">
    <citation type="journal article" date="2021" name="Sci. Rep.">
        <title>The distribution of antibiotic resistance genes in chicken gut microbiota commensals.</title>
        <authorList>
            <person name="Juricova H."/>
            <person name="Matiasovicova J."/>
            <person name="Kubasova T."/>
            <person name="Cejkova D."/>
            <person name="Rychlik I."/>
        </authorList>
    </citation>
    <scope>NUCLEOTIDE SEQUENCE</scope>
    <source>
        <strain evidence="2">An824</strain>
    </source>
</reference>
<comment type="caution">
    <text evidence="2">The sequence shown here is derived from an EMBL/GenBank/DDBJ whole genome shotgun (WGS) entry which is preliminary data.</text>
</comment>
<dbReference type="Proteomes" id="UP000706891">
    <property type="component" value="Unassembled WGS sequence"/>
</dbReference>
<accession>A0A939B743</accession>
<feature type="domain" description="Polysaccharide pyruvyl transferase" evidence="1">
    <location>
        <begin position="13"/>
        <end position="323"/>
    </location>
</feature>
<dbReference type="InterPro" id="IPR007345">
    <property type="entry name" value="Polysacch_pyruvyl_Trfase"/>
</dbReference>
<keyword evidence="3" id="KW-1185">Reference proteome</keyword>
<dbReference type="AlphaFoldDB" id="A0A939B743"/>
<dbReference type="GO" id="GO:0016740">
    <property type="term" value="F:transferase activity"/>
    <property type="evidence" value="ECO:0007669"/>
    <property type="project" value="UniProtKB-KW"/>
</dbReference>
<sequence length="409" mass="48600">MKIGILTYHRVPNFGAQLQAVSTYSYLKKYGHDVVLIDWYPEDVKMMYSKRVPQTQIIYHDRFIESYTNLSIPISNYEKFVRYINEENFDMIFIGSDAVFKYKPKRTRIKFKFRQFKYVEEHVTTDLEYKNNPFWGGFLRDLNHPIPIVGFSVSCQNTAFTKLNEVEKQDLSNYMALFKFITARDEWTAKMISYLGYANEVPITPDPVFSFNQNIAFKLPTKKEILRKFHLPESYVLFSFRLNILKSKYINSLIKYFEDNNYTTVSFPMPEGLKAFNTKYAIDVPLSPIDWYCLIKYASGYIGERMHPIIVCIHNSTPFFCFDEYGIKRTIIPKVYKYFNKESSKIYHILKCANMLDARYGYFENHLLPTKERIYNCIIRANIKHMDKFSERYAKQYSNSMNNLISKLK</sequence>
<dbReference type="EMBL" id="JACJJG010000152">
    <property type="protein sequence ID" value="MBM6674904.1"/>
    <property type="molecule type" value="Genomic_DNA"/>
</dbReference>
<dbReference type="RefSeq" id="WP_205105962.1">
    <property type="nucleotide sequence ID" value="NZ_JACJJG010000152.1"/>
</dbReference>
<evidence type="ECO:0000259" key="1">
    <source>
        <dbReference type="Pfam" id="PF04230"/>
    </source>
</evidence>
<evidence type="ECO:0000313" key="3">
    <source>
        <dbReference type="Proteomes" id="UP000706891"/>
    </source>
</evidence>
<evidence type="ECO:0000313" key="2">
    <source>
        <dbReference type="EMBL" id="MBM6674904.1"/>
    </source>
</evidence>
<proteinExistence type="predicted"/>
<reference evidence="2" key="1">
    <citation type="submission" date="2020-08" db="EMBL/GenBank/DDBJ databases">
        <authorList>
            <person name="Cejkova D."/>
            <person name="Kubasova T."/>
            <person name="Jahodarova E."/>
            <person name="Rychlik I."/>
        </authorList>
    </citation>
    <scope>NUCLEOTIDE SEQUENCE</scope>
    <source>
        <strain evidence="2">An824</strain>
    </source>
</reference>
<dbReference type="Pfam" id="PF04230">
    <property type="entry name" value="PS_pyruv_trans"/>
    <property type="match status" value="1"/>
</dbReference>